<dbReference type="InterPro" id="IPR050174">
    <property type="entry name" value="Protocadherin/Cadherin-CA"/>
</dbReference>
<dbReference type="InterPro" id="IPR020894">
    <property type="entry name" value="Cadherin_CS"/>
</dbReference>
<evidence type="ECO:0000256" key="9">
    <source>
        <dbReference type="PROSITE-ProRule" id="PRU00043"/>
    </source>
</evidence>
<feature type="domain" description="Cadherin" evidence="11">
    <location>
        <begin position="288"/>
        <end position="407"/>
    </location>
</feature>
<evidence type="ECO:0000256" key="5">
    <source>
        <dbReference type="ARBA" id="ARBA00022889"/>
    </source>
</evidence>
<dbReference type="PANTHER" id="PTHR24028">
    <property type="entry name" value="CADHERIN-87A"/>
    <property type="match status" value="1"/>
</dbReference>
<evidence type="ECO:0000256" key="8">
    <source>
        <dbReference type="ARBA" id="ARBA00023180"/>
    </source>
</evidence>
<dbReference type="SMART" id="SM00112">
    <property type="entry name" value="CA"/>
    <property type="match status" value="5"/>
</dbReference>
<dbReference type="GO" id="GO:0005886">
    <property type="term" value="C:plasma membrane"/>
    <property type="evidence" value="ECO:0007669"/>
    <property type="project" value="InterPro"/>
</dbReference>
<keyword evidence="8" id="KW-0325">Glycoprotein</keyword>
<feature type="domain" description="Cadherin" evidence="11">
    <location>
        <begin position="851"/>
        <end position="969"/>
    </location>
</feature>
<dbReference type="PANTHER" id="PTHR24028:SF146">
    <property type="entry name" value="CADHERIN 96CB, ISOFORM D-RELATED"/>
    <property type="match status" value="1"/>
</dbReference>
<sequence length="1195" mass="137146">MNEELSINTTIGNLLQYINGNINNLHFIKLTNIDDHSKLFTVNQYTGDIMNLYQLDRETLCTTNSATTYNQQLSSIELLSSSLYNNEQFIKQNHWKMNIPIMNNKCELYFSVNCLNTTPFLNISNYIKYKTPLSNKLVAIFDIIIELKDINDNGCKFLPSNEQIIRISEDAPVNDTRFILNIPYDPDDVLSGNSVKLDRIWINTDSSTVTSQSIQNYFKLHSLSLSKNGTIPNNYLELELIHKLDYEEQKLYTFQIIADDGYSLANHQCHLNVTILVEDCNDHMPRFEQSMYIVNISEDTLIDQIIIKLKAIDEDEYENGKIIYSFNSYTDDIDEEKFFYIDSDTGEIKLRNRLDYRQKPQHVLKVFAKNPDNTTSRHVKSSQIISELSVTQIIVNVIDVNDHFPRVRVLSPTGSKDLEIIEESSLGQDVGIVEVSDGDTGTNALVHCKIINQTTSGVLRLIPINIEGVHLGLTSSNQKYKITVEKRIDREENEVIEFTILCHDGGIPSLTTTLSQRIKIIDINDHDPICEQNVYNVEISEDSNPERSKSNFEIITIHATDKDEGQNAKLRFSLDHETPPFLLNIITIDSNSGTMSTLGNLDREKLNEFTVTIICSDYGESARTVRIFVHVKVLDYNDNSPSYSQPYYQFTLKENNAIGQLVGTFYVTDKDLGKNAELEIYIEENFERPNMYLTTLSKNLNIPNDLEQLRFNSRGLLYSSGLRQRKYIESISKFILTSYPLHTNYYNSFNTNETSYEVKLYIESIIDRENLIMKSTSYVSKALSTYQPFENERLSQFINKTNYSMLTPIIFLIVHANDKGIPKLSENVQIRIQILDHNDNSPRFIFPNSTNSNITKISLSYKEPKGYIFTQIQAVDDDAGENGTVIYFIHSGNDQNYFTLHKNTGTLSINKEIPYTAIGGLTLKIEARDCGQPYHYTRTDLILEIDDSPSKAYLSMNLYHLNNDDNDEFSSYGSSGYKLNFYIVIAIIVSSCIISTILISSVLIFLRRSKRNNVLRDVSHKVDNNHTSNHCTTTMINSPSNWSKIDQSQNYDFSRLSNSYRVVHSIPDCLSQFSSIGGQTSLELTNYPNGRLLSSPYQDSMLDKCSNRNISTEYWDYNNDNNNQGGINTIKMNRNNDLMDHQKIEIYIPSCQYMKMMDLTDETDLKYSYDARSNYYDETQRKFSLKAYPNDGIIQ</sequence>
<dbReference type="CDD" id="cd11304">
    <property type="entry name" value="Cadherin_repeat"/>
    <property type="match status" value="6"/>
</dbReference>
<dbReference type="STRING" id="6183.A0A5K4F2U9"/>
<dbReference type="GO" id="GO:0005509">
    <property type="term" value="F:calcium ion binding"/>
    <property type="evidence" value="ECO:0007669"/>
    <property type="project" value="UniProtKB-UniRule"/>
</dbReference>
<feature type="domain" description="Cadherin" evidence="11">
    <location>
        <begin position="159"/>
        <end position="287"/>
    </location>
</feature>
<dbReference type="Gene3D" id="2.60.40.60">
    <property type="entry name" value="Cadherins"/>
    <property type="match status" value="8"/>
</dbReference>
<dbReference type="PROSITE" id="PS00232">
    <property type="entry name" value="CADHERIN_1"/>
    <property type="match status" value="4"/>
</dbReference>
<accession>A0A5K4F2U9</accession>
<keyword evidence="6 10" id="KW-1133">Transmembrane helix</keyword>
<dbReference type="Proteomes" id="UP000008854">
    <property type="component" value="Unassembled WGS sequence"/>
</dbReference>
<dbReference type="InterPro" id="IPR002126">
    <property type="entry name" value="Cadherin-like_dom"/>
</dbReference>
<keyword evidence="3" id="KW-0677">Repeat</keyword>
<organism evidence="12 13">
    <name type="scientific">Schistosoma mansoni</name>
    <name type="common">Blood fluke</name>
    <dbReference type="NCBI Taxonomy" id="6183"/>
    <lineage>
        <taxon>Eukaryota</taxon>
        <taxon>Metazoa</taxon>
        <taxon>Spiralia</taxon>
        <taxon>Lophotrochozoa</taxon>
        <taxon>Platyhelminthes</taxon>
        <taxon>Trematoda</taxon>
        <taxon>Digenea</taxon>
        <taxon>Strigeidida</taxon>
        <taxon>Schistosomatoidea</taxon>
        <taxon>Schistosomatidae</taxon>
        <taxon>Schistosoma</taxon>
    </lineage>
</organism>
<evidence type="ECO:0000256" key="1">
    <source>
        <dbReference type="ARBA" id="ARBA00004167"/>
    </source>
</evidence>
<protein>
    <submittedName>
        <fullName evidence="13">Cadherin</fullName>
    </submittedName>
</protein>
<dbReference type="Pfam" id="PF00028">
    <property type="entry name" value="Cadherin"/>
    <property type="match status" value="4"/>
</dbReference>
<evidence type="ECO:0000256" key="6">
    <source>
        <dbReference type="ARBA" id="ARBA00022989"/>
    </source>
</evidence>
<keyword evidence="2 10" id="KW-0812">Transmembrane</keyword>
<keyword evidence="4 9" id="KW-0106">Calcium</keyword>
<reference evidence="12" key="1">
    <citation type="journal article" date="2012" name="PLoS Negl. Trop. Dis.">
        <title>A systematically improved high quality genome and transcriptome of the human blood fluke Schistosoma mansoni.</title>
        <authorList>
            <person name="Protasio A.V."/>
            <person name="Tsai I.J."/>
            <person name="Babbage A."/>
            <person name="Nichol S."/>
            <person name="Hunt M."/>
            <person name="Aslett M.A."/>
            <person name="De Silva N."/>
            <person name="Velarde G.S."/>
            <person name="Anderson T.J."/>
            <person name="Clark R.C."/>
            <person name="Davidson C."/>
            <person name="Dillon G.P."/>
            <person name="Holroyd N.E."/>
            <person name="LoVerde P.T."/>
            <person name="Lloyd C."/>
            <person name="McQuillan J."/>
            <person name="Oliveira G."/>
            <person name="Otto T.D."/>
            <person name="Parker-Manuel S.J."/>
            <person name="Quail M.A."/>
            <person name="Wilson R.A."/>
            <person name="Zerlotini A."/>
            <person name="Dunne D.W."/>
            <person name="Berriman M."/>
        </authorList>
    </citation>
    <scope>NUCLEOTIDE SEQUENCE [LARGE SCALE GENOMIC DNA]</scope>
    <source>
        <strain evidence="12">Puerto Rican</strain>
    </source>
</reference>
<name>A0A5K4F2U9_SCHMA</name>
<keyword evidence="7 10" id="KW-0472">Membrane</keyword>
<dbReference type="GO" id="GO:0007156">
    <property type="term" value="P:homophilic cell adhesion via plasma membrane adhesion molecules"/>
    <property type="evidence" value="ECO:0007669"/>
    <property type="project" value="InterPro"/>
</dbReference>
<evidence type="ECO:0000259" key="11">
    <source>
        <dbReference type="PROSITE" id="PS50268"/>
    </source>
</evidence>
<feature type="domain" description="Cadherin" evidence="11">
    <location>
        <begin position="531"/>
        <end position="643"/>
    </location>
</feature>
<comment type="subcellular location">
    <subcellularLocation>
        <location evidence="1">Membrane</location>
        <topology evidence="1">Single-pass membrane protein</topology>
    </subcellularLocation>
</comment>
<evidence type="ECO:0000256" key="2">
    <source>
        <dbReference type="ARBA" id="ARBA00022692"/>
    </source>
</evidence>
<dbReference type="FunCoup" id="A0A5K4F2U9">
    <property type="interactions" value="107"/>
</dbReference>
<dbReference type="FunFam" id="2.60.40.60:FF:000002">
    <property type="entry name" value="Protocadherin alpha 2"/>
    <property type="match status" value="2"/>
</dbReference>
<evidence type="ECO:0000256" key="3">
    <source>
        <dbReference type="ARBA" id="ARBA00022737"/>
    </source>
</evidence>
<reference evidence="13" key="2">
    <citation type="submission" date="2019-11" db="UniProtKB">
        <authorList>
            <consortium name="WormBaseParasite"/>
        </authorList>
    </citation>
    <scope>IDENTIFICATION</scope>
    <source>
        <strain evidence="13">Puerto Rican</strain>
    </source>
</reference>
<evidence type="ECO:0000313" key="13">
    <source>
        <dbReference type="WBParaSite" id="Smp_247480.1"/>
    </source>
</evidence>
<proteinExistence type="predicted"/>
<evidence type="ECO:0000313" key="12">
    <source>
        <dbReference type="Proteomes" id="UP000008854"/>
    </source>
</evidence>
<feature type="domain" description="Cadherin" evidence="11">
    <location>
        <begin position="644"/>
        <end position="844"/>
    </location>
</feature>
<keyword evidence="12" id="KW-1185">Reference proteome</keyword>
<evidence type="ECO:0000256" key="4">
    <source>
        <dbReference type="ARBA" id="ARBA00022837"/>
    </source>
</evidence>
<feature type="domain" description="Cadherin" evidence="11">
    <location>
        <begin position="412"/>
        <end position="530"/>
    </location>
</feature>
<dbReference type="PRINTS" id="PR00205">
    <property type="entry name" value="CADHERIN"/>
</dbReference>
<dbReference type="WBParaSite" id="Smp_247480.1">
    <property type="protein sequence ID" value="Smp_247480.1"/>
    <property type="gene ID" value="Smp_247480"/>
</dbReference>
<dbReference type="InParanoid" id="A0A5K4F2U9"/>
<evidence type="ECO:0000256" key="7">
    <source>
        <dbReference type="ARBA" id="ARBA00023136"/>
    </source>
</evidence>
<evidence type="ECO:0000256" key="10">
    <source>
        <dbReference type="SAM" id="Phobius"/>
    </source>
</evidence>
<dbReference type="PROSITE" id="PS50268">
    <property type="entry name" value="CADHERIN_2"/>
    <property type="match status" value="6"/>
</dbReference>
<keyword evidence="5" id="KW-0130">Cell adhesion</keyword>
<dbReference type="AlphaFoldDB" id="A0A5K4F2U9"/>
<dbReference type="InterPro" id="IPR015919">
    <property type="entry name" value="Cadherin-like_sf"/>
</dbReference>
<feature type="transmembrane region" description="Helical" evidence="10">
    <location>
        <begin position="981"/>
        <end position="1006"/>
    </location>
</feature>
<dbReference type="SUPFAM" id="SSF49313">
    <property type="entry name" value="Cadherin-like"/>
    <property type="match status" value="6"/>
</dbReference>